<protein>
    <recommendedName>
        <fullName evidence="16">Dihydrolipoyl dehydrogenase</fullName>
    </recommendedName>
</protein>
<feature type="domain" description="Pyridine nucleotide-disulphide oxidoreductase dimerisation" evidence="12">
    <location>
        <begin position="339"/>
        <end position="446"/>
    </location>
</feature>
<feature type="domain" description="FAD/NAD(P)-binding" evidence="13">
    <location>
        <begin position="4"/>
        <end position="308"/>
    </location>
</feature>
<feature type="binding site" evidence="9">
    <location>
        <begin position="174"/>
        <end position="181"/>
    </location>
    <ligand>
        <name>NAD(+)</name>
        <dbReference type="ChEBI" id="CHEBI:57540"/>
    </ligand>
</feature>
<feature type="binding site" evidence="9">
    <location>
        <begin position="136"/>
        <end position="138"/>
    </location>
    <ligand>
        <name>FAD</name>
        <dbReference type="ChEBI" id="CHEBI:57692"/>
    </ligand>
</feature>
<feature type="binding site" evidence="9">
    <location>
        <position position="197"/>
    </location>
    <ligand>
        <name>NAD(+)</name>
        <dbReference type="ChEBI" id="CHEBI:57540"/>
    </ligand>
</feature>
<keyword evidence="15" id="KW-1185">Reference proteome</keyword>
<evidence type="ECO:0000256" key="4">
    <source>
        <dbReference type="ARBA" id="ARBA00022857"/>
    </source>
</evidence>
<dbReference type="AlphaFoldDB" id="S3CC30"/>
<feature type="binding site" evidence="9">
    <location>
        <position position="51"/>
    </location>
    <ligand>
        <name>FAD</name>
        <dbReference type="ChEBI" id="CHEBI:57692"/>
    </ligand>
</feature>
<dbReference type="SUPFAM" id="SSF51905">
    <property type="entry name" value="FAD/NAD(P)-binding domain"/>
    <property type="match status" value="1"/>
</dbReference>
<dbReference type="PATRIC" id="fig|1203554.3.peg.1909"/>
<keyword evidence="2 11" id="KW-0285">Flavoprotein</keyword>
<dbReference type="GO" id="GO:0003955">
    <property type="term" value="F:NAD(P)H dehydrogenase (quinone) activity"/>
    <property type="evidence" value="ECO:0007669"/>
    <property type="project" value="TreeGrafter"/>
</dbReference>
<dbReference type="PRINTS" id="PR00368">
    <property type="entry name" value="FADPNR"/>
</dbReference>
<keyword evidence="6" id="KW-1015">Disulfide bond</keyword>
<evidence type="ECO:0000256" key="11">
    <source>
        <dbReference type="RuleBase" id="RU003691"/>
    </source>
</evidence>
<dbReference type="PROSITE" id="PS00076">
    <property type="entry name" value="PYRIDINE_REDOX_1"/>
    <property type="match status" value="1"/>
</dbReference>
<dbReference type="EMBL" id="ATCF01000027">
    <property type="protein sequence ID" value="EPD98124.1"/>
    <property type="molecule type" value="Genomic_DNA"/>
</dbReference>
<feature type="binding site" evidence="9">
    <location>
        <position position="108"/>
    </location>
    <ligand>
        <name>FAD</name>
        <dbReference type="ChEBI" id="CHEBI:57692"/>
    </ligand>
</feature>
<evidence type="ECO:0000313" key="14">
    <source>
        <dbReference type="EMBL" id="EPD98124.1"/>
    </source>
</evidence>
<feature type="active site" description="Proton acceptor" evidence="8">
    <location>
        <position position="437"/>
    </location>
</feature>
<dbReference type="PANTHER" id="PTHR43014:SF4">
    <property type="entry name" value="PYRIDINE NUCLEOTIDE-DISULFIDE OXIDOREDUCTASE RCLA-RELATED"/>
    <property type="match status" value="1"/>
</dbReference>
<keyword evidence="7 11" id="KW-0676">Redox-active center</keyword>
<sequence>MKFDAIIIGFGKAGKTLAGFLAKKGEKVALIERSEKMYGGTCINIGCIPTKTLVHSAHLARRDVSWKEKQEYFRAAMEQKDAVVSFLREKNYEKLADDPNVTIFLGVGSFAGKNAVEVRGKDLAVTLEAPKIFINTGSETVIPNLPGVTGNPRVFTSTTLLDLKELPQRLTIVGGGYIGLEFASMFASFGTQVTVLEKGPQVLPREDRDIAAAVQGILEKKGVQFKTHVNVTQIDGGTVVYEDRAAQKEVRLEGDAVLLAAGRRPNTEALALEKAGVEVNARGAIVVDEHLRTTNPQVYALGDVKGGPLFTYISLDDFRIVCSSLYGTGDRRISDRDPVSSTVFIDPPLAHIGLTAEEAQSLGRHIKVNTLPVAAIPRARTLNQAEGLFKIVVDADTQEILGCTLFGPEAGEVINTVAVAMKTGQKYTFLRDFIFTHPSMSEALNDLANF</sequence>
<evidence type="ECO:0000256" key="7">
    <source>
        <dbReference type="ARBA" id="ARBA00023284"/>
    </source>
</evidence>
<dbReference type="SUPFAM" id="SSF55424">
    <property type="entry name" value="FAD/NAD-linked reductases, dimerisation (C-terminal) domain"/>
    <property type="match status" value="1"/>
</dbReference>
<feature type="disulfide bond" description="Redox-active" evidence="10">
    <location>
        <begin position="42"/>
        <end position="47"/>
    </location>
</feature>
<dbReference type="GO" id="GO:0050660">
    <property type="term" value="F:flavin adenine dinucleotide binding"/>
    <property type="evidence" value="ECO:0007669"/>
    <property type="project" value="TreeGrafter"/>
</dbReference>
<evidence type="ECO:0000313" key="15">
    <source>
        <dbReference type="Proteomes" id="UP000014400"/>
    </source>
</evidence>
<dbReference type="InterPro" id="IPR016156">
    <property type="entry name" value="FAD/NAD-linked_Rdtase_dimer_sf"/>
</dbReference>
<feature type="binding site" evidence="9">
    <location>
        <position position="262"/>
    </location>
    <ligand>
        <name>NAD(+)</name>
        <dbReference type="ChEBI" id="CHEBI:57540"/>
    </ligand>
</feature>
<evidence type="ECO:0000256" key="6">
    <source>
        <dbReference type="ARBA" id="ARBA00023157"/>
    </source>
</evidence>
<evidence type="ECO:0000256" key="8">
    <source>
        <dbReference type="PIRSR" id="PIRSR000350-2"/>
    </source>
</evidence>
<gene>
    <name evidence="14" type="ORF">HMPREF1476_01826</name>
</gene>
<evidence type="ECO:0000256" key="9">
    <source>
        <dbReference type="PIRSR" id="PIRSR000350-3"/>
    </source>
</evidence>
<dbReference type="FunFam" id="3.30.390.30:FF:000001">
    <property type="entry name" value="Dihydrolipoyl dehydrogenase"/>
    <property type="match status" value="1"/>
</dbReference>
<keyword evidence="4" id="KW-0521">NADP</keyword>
<dbReference type="PRINTS" id="PR00411">
    <property type="entry name" value="PNDRDTASEI"/>
</dbReference>
<comment type="similarity">
    <text evidence="1 11">Belongs to the class-I pyridine nucleotide-disulfide oxidoreductase family.</text>
</comment>
<dbReference type="Pfam" id="PF07992">
    <property type="entry name" value="Pyr_redox_2"/>
    <property type="match status" value="1"/>
</dbReference>
<reference evidence="14 15" key="1">
    <citation type="submission" date="2013-04" db="EMBL/GenBank/DDBJ databases">
        <title>The Genome Sequence of Sutterella wadsworthensis HGA0223.</title>
        <authorList>
            <consortium name="The Broad Institute Genomics Platform"/>
            <person name="Earl A."/>
            <person name="Ward D."/>
            <person name="Feldgarden M."/>
            <person name="Gevers D."/>
            <person name="Schmidt T.M."/>
            <person name="Dover J."/>
            <person name="Dai D."/>
            <person name="Walker B."/>
            <person name="Young S."/>
            <person name="Zeng Q."/>
            <person name="Gargeya S."/>
            <person name="Fitzgerald M."/>
            <person name="Haas B."/>
            <person name="Abouelleil A."/>
            <person name="Allen A.W."/>
            <person name="Alvarado L."/>
            <person name="Arachchi H.M."/>
            <person name="Berlin A.M."/>
            <person name="Chapman S.B."/>
            <person name="Gainer-Dewar J."/>
            <person name="Goldberg J."/>
            <person name="Griggs A."/>
            <person name="Gujja S."/>
            <person name="Hansen M."/>
            <person name="Howarth C."/>
            <person name="Imamovic A."/>
            <person name="Ireland A."/>
            <person name="Larimer J."/>
            <person name="McCowan C."/>
            <person name="Murphy C."/>
            <person name="Pearson M."/>
            <person name="Poon T.W."/>
            <person name="Priest M."/>
            <person name="Roberts A."/>
            <person name="Saif S."/>
            <person name="Shea T."/>
            <person name="Sisk P."/>
            <person name="Sykes S."/>
            <person name="Wortman J."/>
            <person name="Nusbaum C."/>
            <person name="Birren B."/>
        </authorList>
    </citation>
    <scope>NUCLEOTIDE SEQUENCE [LARGE SCALE GENOMIC DNA]</scope>
    <source>
        <strain evidence="14 15">HGA0223</strain>
    </source>
</reference>
<dbReference type="InterPro" id="IPR036188">
    <property type="entry name" value="FAD/NAD-bd_sf"/>
</dbReference>
<comment type="cofactor">
    <cofactor evidence="9">
        <name>FAD</name>
        <dbReference type="ChEBI" id="CHEBI:57692"/>
    </cofactor>
    <text evidence="9">Binds 1 FAD per subunit.</text>
</comment>
<keyword evidence="5 11" id="KW-0560">Oxidoreductase</keyword>
<evidence type="ECO:0000256" key="1">
    <source>
        <dbReference type="ARBA" id="ARBA00007532"/>
    </source>
</evidence>
<dbReference type="PIRSF" id="PIRSF000350">
    <property type="entry name" value="Mercury_reductase_MerA"/>
    <property type="match status" value="1"/>
</dbReference>
<evidence type="ECO:0008006" key="16">
    <source>
        <dbReference type="Google" id="ProtNLM"/>
    </source>
</evidence>
<dbReference type="HOGENOM" id="CLU_016755_1_2_4"/>
<evidence type="ECO:0000256" key="5">
    <source>
        <dbReference type="ARBA" id="ARBA00023002"/>
    </source>
</evidence>
<evidence type="ECO:0000256" key="3">
    <source>
        <dbReference type="ARBA" id="ARBA00022827"/>
    </source>
</evidence>
<comment type="caution">
    <text evidence="14">The sequence shown here is derived from an EMBL/GenBank/DDBJ whole genome shotgun (WGS) entry which is preliminary data.</text>
</comment>
<dbReference type="RefSeq" id="WP_016474969.1">
    <property type="nucleotide sequence ID" value="NZ_KE150480.1"/>
</dbReference>
<dbReference type="Proteomes" id="UP000014400">
    <property type="component" value="Unassembled WGS sequence"/>
</dbReference>
<keyword evidence="9" id="KW-0547">Nucleotide-binding</keyword>
<dbReference type="Gene3D" id="3.30.390.30">
    <property type="match status" value="1"/>
</dbReference>
<dbReference type="InterPro" id="IPR004099">
    <property type="entry name" value="Pyr_nucl-diS_OxRdtase_dimer"/>
</dbReference>
<dbReference type="Gene3D" id="3.50.50.60">
    <property type="entry name" value="FAD/NAD(P)-binding domain"/>
    <property type="match status" value="2"/>
</dbReference>
<organism evidence="14 15">
    <name type="scientific">Sutterella wadsworthensis HGA0223</name>
    <dbReference type="NCBI Taxonomy" id="1203554"/>
    <lineage>
        <taxon>Bacteria</taxon>
        <taxon>Pseudomonadati</taxon>
        <taxon>Pseudomonadota</taxon>
        <taxon>Betaproteobacteria</taxon>
        <taxon>Burkholderiales</taxon>
        <taxon>Sutterellaceae</taxon>
        <taxon>Sutterella</taxon>
    </lineage>
</organism>
<dbReference type="InterPro" id="IPR023753">
    <property type="entry name" value="FAD/NAD-binding_dom"/>
</dbReference>
<dbReference type="InterPro" id="IPR012999">
    <property type="entry name" value="Pyr_OxRdtase_I_AS"/>
</dbReference>
<keyword evidence="9" id="KW-0520">NAD</keyword>
<dbReference type="eggNOG" id="COG1249">
    <property type="taxonomic scope" value="Bacteria"/>
</dbReference>
<accession>S3CC30</accession>
<evidence type="ECO:0000259" key="13">
    <source>
        <dbReference type="Pfam" id="PF07992"/>
    </source>
</evidence>
<dbReference type="InterPro" id="IPR001100">
    <property type="entry name" value="Pyr_nuc-diS_OxRdtase"/>
</dbReference>
<dbReference type="STRING" id="1203554.HMPREF1476_01826"/>
<dbReference type="Pfam" id="PF02852">
    <property type="entry name" value="Pyr_redox_dim"/>
    <property type="match status" value="1"/>
</dbReference>
<dbReference type="PANTHER" id="PTHR43014">
    <property type="entry name" value="MERCURIC REDUCTASE"/>
    <property type="match status" value="1"/>
</dbReference>
<name>S3CC30_9BURK</name>
<dbReference type="GO" id="GO:0016668">
    <property type="term" value="F:oxidoreductase activity, acting on a sulfur group of donors, NAD(P) as acceptor"/>
    <property type="evidence" value="ECO:0007669"/>
    <property type="project" value="InterPro"/>
</dbReference>
<keyword evidence="3 9" id="KW-0274">FAD</keyword>
<feature type="binding site" evidence="9">
    <location>
        <position position="303"/>
    </location>
    <ligand>
        <name>FAD</name>
        <dbReference type="ChEBI" id="CHEBI:57692"/>
    </ligand>
</feature>
<evidence type="ECO:0000256" key="2">
    <source>
        <dbReference type="ARBA" id="ARBA00022630"/>
    </source>
</evidence>
<evidence type="ECO:0000256" key="10">
    <source>
        <dbReference type="PIRSR" id="PIRSR000350-4"/>
    </source>
</evidence>
<proteinExistence type="inferred from homology"/>
<evidence type="ECO:0000259" key="12">
    <source>
        <dbReference type="Pfam" id="PF02852"/>
    </source>
</evidence>